<comment type="caution">
    <text evidence="1">The sequence shown here is derived from an EMBL/GenBank/DDBJ whole genome shotgun (WGS) entry which is preliminary data.</text>
</comment>
<dbReference type="Proteomes" id="UP000607653">
    <property type="component" value="Unassembled WGS sequence"/>
</dbReference>
<evidence type="ECO:0000313" key="2">
    <source>
        <dbReference type="Proteomes" id="UP000607653"/>
    </source>
</evidence>
<reference evidence="1 2" key="1">
    <citation type="journal article" date="2020" name="Mol. Biol. Evol.">
        <title>Distinct Expression and Methylation Patterns for Genes with Different Fates following a Single Whole-Genome Duplication in Flowering Plants.</title>
        <authorList>
            <person name="Shi T."/>
            <person name="Rahmani R.S."/>
            <person name="Gugger P.F."/>
            <person name="Wang M."/>
            <person name="Li H."/>
            <person name="Zhang Y."/>
            <person name="Li Z."/>
            <person name="Wang Q."/>
            <person name="Van de Peer Y."/>
            <person name="Marchal K."/>
            <person name="Chen J."/>
        </authorList>
    </citation>
    <scope>NUCLEOTIDE SEQUENCE [LARGE SCALE GENOMIC DNA]</scope>
    <source>
        <tissue evidence="1">Leaf</tissue>
    </source>
</reference>
<name>A0A822YAJ3_NELNU</name>
<accession>A0A822YAJ3</accession>
<dbReference type="AlphaFoldDB" id="A0A822YAJ3"/>
<keyword evidence="2" id="KW-1185">Reference proteome</keyword>
<evidence type="ECO:0000313" key="1">
    <source>
        <dbReference type="EMBL" id="DAD29123.1"/>
    </source>
</evidence>
<proteinExistence type="predicted"/>
<protein>
    <submittedName>
        <fullName evidence="1">Uncharacterized protein</fullName>
    </submittedName>
</protein>
<sequence length="57" mass="6581">MVQKQSISKGKIVNFIVLETLVNCSNSNYLIFSKHLKGKKAFLPPFRLQRQNSLLIF</sequence>
<dbReference type="EMBL" id="DUZY01000002">
    <property type="protein sequence ID" value="DAD29123.1"/>
    <property type="molecule type" value="Genomic_DNA"/>
</dbReference>
<gene>
    <name evidence="1" type="ORF">HUJ06_030591</name>
</gene>
<organism evidence="1 2">
    <name type="scientific">Nelumbo nucifera</name>
    <name type="common">Sacred lotus</name>
    <dbReference type="NCBI Taxonomy" id="4432"/>
    <lineage>
        <taxon>Eukaryota</taxon>
        <taxon>Viridiplantae</taxon>
        <taxon>Streptophyta</taxon>
        <taxon>Embryophyta</taxon>
        <taxon>Tracheophyta</taxon>
        <taxon>Spermatophyta</taxon>
        <taxon>Magnoliopsida</taxon>
        <taxon>Proteales</taxon>
        <taxon>Nelumbonaceae</taxon>
        <taxon>Nelumbo</taxon>
    </lineage>
</organism>